<evidence type="ECO:0000313" key="2">
    <source>
        <dbReference type="EnsemblPlants" id="LPERR09G02490.1"/>
    </source>
</evidence>
<reference evidence="2" key="3">
    <citation type="submission" date="2015-04" db="UniProtKB">
        <authorList>
            <consortium name="EnsemblPlants"/>
        </authorList>
    </citation>
    <scope>IDENTIFICATION</scope>
</reference>
<organism evidence="2 3">
    <name type="scientific">Leersia perrieri</name>
    <dbReference type="NCBI Taxonomy" id="77586"/>
    <lineage>
        <taxon>Eukaryota</taxon>
        <taxon>Viridiplantae</taxon>
        <taxon>Streptophyta</taxon>
        <taxon>Embryophyta</taxon>
        <taxon>Tracheophyta</taxon>
        <taxon>Spermatophyta</taxon>
        <taxon>Magnoliopsida</taxon>
        <taxon>Liliopsida</taxon>
        <taxon>Poales</taxon>
        <taxon>Poaceae</taxon>
        <taxon>BOP clade</taxon>
        <taxon>Oryzoideae</taxon>
        <taxon>Oryzeae</taxon>
        <taxon>Oryzinae</taxon>
        <taxon>Leersia</taxon>
    </lineage>
</organism>
<reference evidence="2 3" key="1">
    <citation type="submission" date="2012-08" db="EMBL/GenBank/DDBJ databases">
        <title>Oryza genome evolution.</title>
        <authorList>
            <person name="Wing R.A."/>
        </authorList>
    </citation>
    <scope>NUCLEOTIDE SEQUENCE</scope>
</reference>
<dbReference type="eggNOG" id="ENOG502RYUZ">
    <property type="taxonomic scope" value="Eukaryota"/>
</dbReference>
<dbReference type="Proteomes" id="UP000032180">
    <property type="component" value="Chromosome 9"/>
</dbReference>
<protein>
    <submittedName>
        <fullName evidence="2">Uncharacterized protein</fullName>
    </submittedName>
</protein>
<dbReference type="EnsemblPlants" id="LPERR09G02490.1">
    <property type="protein sequence ID" value="LPERR09G02490.1"/>
    <property type="gene ID" value="LPERR09G02490"/>
</dbReference>
<dbReference type="Pfam" id="PF05553">
    <property type="entry name" value="DUF761"/>
    <property type="match status" value="1"/>
</dbReference>
<dbReference type="PANTHER" id="PTHR33450:SF39">
    <property type="entry name" value="OS09G0279200 PROTEIN"/>
    <property type="match status" value="1"/>
</dbReference>
<dbReference type="Gramene" id="LPERR09G02490.1">
    <property type="protein sequence ID" value="LPERR09G02490.1"/>
    <property type="gene ID" value="LPERR09G02490"/>
</dbReference>
<reference evidence="3" key="2">
    <citation type="submission" date="2013-12" db="EMBL/GenBank/DDBJ databases">
        <authorList>
            <person name="Yu Y."/>
            <person name="Lee S."/>
            <person name="de Baynast K."/>
            <person name="Wissotski M."/>
            <person name="Liu L."/>
            <person name="Talag J."/>
            <person name="Goicoechea J."/>
            <person name="Angelova A."/>
            <person name="Jetty R."/>
            <person name="Kudrna D."/>
            <person name="Golser W."/>
            <person name="Rivera L."/>
            <person name="Zhang J."/>
            <person name="Wing R."/>
        </authorList>
    </citation>
    <scope>NUCLEOTIDE SEQUENCE</scope>
</reference>
<dbReference type="PANTHER" id="PTHR33450">
    <property type="entry name" value="EMB|CAB67623.1-RELATED"/>
    <property type="match status" value="1"/>
</dbReference>
<accession>A0A0D9XBZ2</accession>
<feature type="compositionally biased region" description="Acidic residues" evidence="1">
    <location>
        <begin position="165"/>
        <end position="180"/>
    </location>
</feature>
<name>A0A0D9XBZ2_9ORYZ</name>
<dbReference type="HOGENOM" id="CLU_094748_1_0_1"/>
<feature type="region of interest" description="Disordered" evidence="1">
    <location>
        <begin position="160"/>
        <end position="182"/>
    </location>
</feature>
<evidence type="ECO:0000256" key="1">
    <source>
        <dbReference type="SAM" id="MobiDB-lite"/>
    </source>
</evidence>
<dbReference type="STRING" id="77586.A0A0D9XBZ2"/>
<dbReference type="AlphaFoldDB" id="A0A0D9XBZ2"/>
<keyword evidence="3" id="KW-1185">Reference proteome</keyword>
<proteinExistence type="predicted"/>
<evidence type="ECO:0000313" key="3">
    <source>
        <dbReference type="Proteomes" id="UP000032180"/>
    </source>
</evidence>
<dbReference type="InterPro" id="IPR008480">
    <property type="entry name" value="DUF761_pln"/>
</dbReference>
<sequence>MGHLLHVKPFTSSPPPLPLSGDLKLIKIKHLLHAFLLKHGGRLAVALGGAKAMLLDLLNMENGLIARGSIRLRNKIKMKKKKKTKKPWCHGDNDNDGEMVTMRLKLLPPDAVPPLLLPLSSSEIAAVEQFDGELAYFDSSWNTMITVEAEQQLRPITGYLSWPDQDQDQDQGEEDEEEDGKNEIDRLADKFIARCHERFILEKQESYRRFHEMLARSL</sequence>